<dbReference type="Gene3D" id="3.30.2010.10">
    <property type="entry name" value="Metalloproteases ('zincins'), catalytic domain"/>
    <property type="match status" value="1"/>
</dbReference>
<keyword evidence="2" id="KW-0378">Hydrolase</keyword>
<dbReference type="Pfam" id="PF01863">
    <property type="entry name" value="YgjP-like"/>
    <property type="match status" value="2"/>
</dbReference>
<comment type="caution">
    <text evidence="2">The sequence shown here is derived from an EMBL/GenBank/DDBJ whole genome shotgun (WGS) entry which is preliminary data.</text>
</comment>
<evidence type="ECO:0000313" key="2">
    <source>
        <dbReference type="EMBL" id="RAW50020.1"/>
    </source>
</evidence>
<dbReference type="CDD" id="cd07344">
    <property type="entry name" value="M48_yhfN_like"/>
    <property type="match status" value="1"/>
</dbReference>
<dbReference type="RefSeq" id="WP_112115545.1">
    <property type="nucleotide sequence ID" value="NZ_DAWEON010000003.1"/>
</dbReference>
<name>A0A329TMK7_9FIRM</name>
<feature type="domain" description="YgjP-like metallopeptidase" evidence="1">
    <location>
        <begin position="26"/>
        <end position="79"/>
    </location>
</feature>
<gene>
    <name evidence="2" type="ORF">C4N25_07480</name>
</gene>
<dbReference type="PANTHER" id="PTHR30399">
    <property type="entry name" value="UNCHARACTERIZED PROTEIN YGJP"/>
    <property type="match status" value="1"/>
</dbReference>
<dbReference type="Proteomes" id="UP000251634">
    <property type="component" value="Unassembled WGS sequence"/>
</dbReference>
<evidence type="ECO:0000259" key="1">
    <source>
        <dbReference type="Pfam" id="PF01863"/>
    </source>
</evidence>
<sequence length="185" mass="21129">MAGRTAAPRLRCSGGIWYECSRRKVKKLNLRVRRDGSVAVSIPLRMDWAQADRFVAEQAQWIAEAQARQLARAERQTETPLPPKEVALAYFTAMSDAVYPAFAEVLGGQKPTIKVRSMVSRWGVCAMAKRQITFALQLYNMPPAAQIYVVVHEYCHFLQPNHGRAFWAEVEKLLPDWKARRELLK</sequence>
<dbReference type="InterPro" id="IPR002725">
    <property type="entry name" value="YgjP-like_metallopeptidase"/>
</dbReference>
<dbReference type="PANTHER" id="PTHR30399:SF1">
    <property type="entry name" value="UTP PYROPHOSPHATASE"/>
    <property type="match status" value="1"/>
</dbReference>
<feature type="domain" description="YgjP-like metallopeptidase" evidence="1">
    <location>
        <begin position="99"/>
        <end position="185"/>
    </location>
</feature>
<proteinExistence type="predicted"/>
<dbReference type="EMBL" id="PRKZ01000004">
    <property type="protein sequence ID" value="RAW50020.1"/>
    <property type="molecule type" value="Genomic_DNA"/>
</dbReference>
<evidence type="ECO:0000313" key="3">
    <source>
        <dbReference type="Proteomes" id="UP000251634"/>
    </source>
</evidence>
<dbReference type="GO" id="GO:0016787">
    <property type="term" value="F:hydrolase activity"/>
    <property type="evidence" value="ECO:0007669"/>
    <property type="project" value="UniProtKB-KW"/>
</dbReference>
<accession>A0A329TMK7</accession>
<dbReference type="InterPro" id="IPR053136">
    <property type="entry name" value="UTP_pyrophosphatase-like"/>
</dbReference>
<dbReference type="AlphaFoldDB" id="A0A329TMK7"/>
<protein>
    <submittedName>
        <fullName evidence="2">Metal-dependent hydrolase</fullName>
    </submittedName>
</protein>
<reference evidence="2 3" key="1">
    <citation type="submission" date="2018-02" db="EMBL/GenBank/DDBJ databases">
        <title>Complete genome sequencing of Faecalibacterium prausnitzii strains isolated from the human gut.</title>
        <authorList>
            <person name="Fitzgerald B.C."/>
            <person name="Shkoporov A.N."/>
            <person name="Ross P.R."/>
            <person name="Hill C."/>
        </authorList>
    </citation>
    <scope>NUCLEOTIDE SEQUENCE [LARGE SCALE GENOMIC DNA]</scope>
    <source>
        <strain evidence="2 3">APC942/8-14-2</strain>
    </source>
</reference>
<organism evidence="2 3">
    <name type="scientific">Faecalibacterium prausnitzii</name>
    <dbReference type="NCBI Taxonomy" id="853"/>
    <lineage>
        <taxon>Bacteria</taxon>
        <taxon>Bacillati</taxon>
        <taxon>Bacillota</taxon>
        <taxon>Clostridia</taxon>
        <taxon>Eubacteriales</taxon>
        <taxon>Oscillospiraceae</taxon>
        <taxon>Faecalibacterium</taxon>
    </lineage>
</organism>